<evidence type="ECO:0000256" key="6">
    <source>
        <dbReference type="SAM" id="Phobius"/>
    </source>
</evidence>
<dbReference type="GO" id="GO:0005886">
    <property type="term" value="C:plasma membrane"/>
    <property type="evidence" value="ECO:0007669"/>
    <property type="project" value="UniProtKB-SubCell"/>
</dbReference>
<keyword evidence="10" id="KW-1185">Reference proteome</keyword>
<reference evidence="9 10" key="1">
    <citation type="submission" date="2018-07" db="EMBL/GenBank/DDBJ databases">
        <title>Leeuwenhoekiella genomics.</title>
        <authorList>
            <person name="Tahon G."/>
            <person name="Willems A."/>
        </authorList>
    </citation>
    <scope>NUCLEOTIDE SEQUENCE [LARGE SCALE GENOMIC DNA]</scope>
    <source>
        <strain evidence="9 10">R-50232</strain>
    </source>
</reference>
<dbReference type="EMBL" id="QOVI01000001">
    <property type="protein sequence ID" value="RXG18356.1"/>
    <property type="molecule type" value="Genomic_DNA"/>
</dbReference>
<dbReference type="InterPro" id="IPR003838">
    <property type="entry name" value="ABC3_permease_C"/>
</dbReference>
<feature type="domain" description="ABC3 transporter permease C-terminal" evidence="7">
    <location>
        <begin position="302"/>
        <end position="419"/>
    </location>
</feature>
<dbReference type="OrthoDB" id="5933722at2"/>
<evidence type="ECO:0000313" key="9">
    <source>
        <dbReference type="EMBL" id="RXG18356.1"/>
    </source>
</evidence>
<feature type="transmembrane region" description="Helical" evidence="6">
    <location>
        <begin position="691"/>
        <end position="712"/>
    </location>
</feature>
<evidence type="ECO:0000256" key="2">
    <source>
        <dbReference type="ARBA" id="ARBA00022475"/>
    </source>
</evidence>
<dbReference type="Pfam" id="PF12704">
    <property type="entry name" value="MacB_PCD"/>
    <property type="match status" value="1"/>
</dbReference>
<dbReference type="Pfam" id="PF02687">
    <property type="entry name" value="FtsX"/>
    <property type="match status" value="2"/>
</dbReference>
<feature type="domain" description="MacB-like periplasmic core" evidence="8">
    <location>
        <begin position="20"/>
        <end position="250"/>
    </location>
</feature>
<dbReference type="RefSeq" id="WP_128759909.1">
    <property type="nucleotide sequence ID" value="NZ_QOVI01000001.1"/>
</dbReference>
<evidence type="ECO:0000313" key="10">
    <source>
        <dbReference type="Proteomes" id="UP000289821"/>
    </source>
</evidence>
<evidence type="ECO:0000256" key="5">
    <source>
        <dbReference type="ARBA" id="ARBA00023136"/>
    </source>
</evidence>
<feature type="transmembrane region" description="Helical" evidence="6">
    <location>
        <begin position="743"/>
        <end position="762"/>
    </location>
</feature>
<evidence type="ECO:0000256" key="1">
    <source>
        <dbReference type="ARBA" id="ARBA00004651"/>
    </source>
</evidence>
<feature type="transmembrane region" description="Helical" evidence="6">
    <location>
        <begin position="777"/>
        <end position="797"/>
    </location>
</feature>
<dbReference type="InterPro" id="IPR025857">
    <property type="entry name" value="MacB_PCD"/>
</dbReference>
<name>A0A4Q0P171_9FLAO</name>
<keyword evidence="5 6" id="KW-0472">Membrane</keyword>
<gene>
    <name evidence="9" type="ORF">DSM04_101549</name>
</gene>
<dbReference type="Proteomes" id="UP000289821">
    <property type="component" value="Unassembled WGS sequence"/>
</dbReference>
<keyword evidence="3 6" id="KW-0812">Transmembrane</keyword>
<keyword evidence="4 6" id="KW-1133">Transmembrane helix</keyword>
<dbReference type="PANTHER" id="PTHR30572:SF18">
    <property type="entry name" value="ABC-TYPE MACROLIDE FAMILY EXPORT SYSTEM PERMEASE COMPONENT 2"/>
    <property type="match status" value="1"/>
</dbReference>
<evidence type="ECO:0000256" key="4">
    <source>
        <dbReference type="ARBA" id="ARBA00022989"/>
    </source>
</evidence>
<dbReference type="GO" id="GO:0022857">
    <property type="term" value="F:transmembrane transporter activity"/>
    <property type="evidence" value="ECO:0007669"/>
    <property type="project" value="TreeGrafter"/>
</dbReference>
<dbReference type="PANTHER" id="PTHR30572">
    <property type="entry name" value="MEMBRANE COMPONENT OF TRANSPORTER-RELATED"/>
    <property type="match status" value="1"/>
</dbReference>
<sequence length="814" mass="92116">MLRNYIKIAWRNIWNNKLFSAINIISLAIGLSAAFVIGLMVYYEFTFDTFHQDGDRMYRVVTDFETPQGNMKNGGVTPPMRLAVREELTGIEQSAYFFNWWISESKAASSKQIFKDPEKIILTQASYFDLFQYKWIAGSKETALQKPNQVVLTRKRALEYFPNLPLTAVMGQSIEYNADIQAVVSGIVEDFDKRSDFFFDEFVSLATAKQTGSKDQILSDSWGMTNNASQLYIKISEHSTAAQIKSQLVALSEQHVDADMIKYNNKRTFNLQPLADLHFDQEYGVYNYSRPEANKNILISLIFIAIFLLLLGSINFINLNTAQATQRAKEIGIRKTLGSSKRQLIIQFLGETFLLTLLAALSSVILSIFALKVFDDFIPKGVDATLMASPWFAGLVLGLITVLTFLSGFYPGLVLSRFKPSRALKGELIRSENKGSLRKVLTVSQFVIAQVFVIATLLVSKQIYFMMHSDLGFRTDAVAYLQTPWEDQKVDKRLVLEQEIRDLPGVSRISLGGMPPASHNMATRMGIYKTKNQEVIQELQVLNGDGDYLDVYSIDILAGRKPLNDTIEEYIINETGMQAFGFHNPEDIVGKYIELNSNKRLIVGVMKDFKQRSLKTGIVPLVLTGDTGRERRTNFRTVHLVLGDKASGWSGTLAQIEQIYKKIYPGEDFKMTFLDQTIANFYEQEQRIASLLNWATGLSVLISCLGLLGLVIHTTERRNKEIGVRKVLGASLVQLNLLLCRDFFKLVLLGYLIAMPLAWWGLHNWLQDYAYKTEMSWWVFALSGIGMVVLALAIMSFKTLRTVLRNPVESLRTE</sequence>
<feature type="transmembrane region" description="Helical" evidence="6">
    <location>
        <begin position="344"/>
        <end position="371"/>
    </location>
</feature>
<comment type="caution">
    <text evidence="9">The sequence shown here is derived from an EMBL/GenBank/DDBJ whole genome shotgun (WGS) entry which is preliminary data.</text>
</comment>
<evidence type="ECO:0000259" key="8">
    <source>
        <dbReference type="Pfam" id="PF12704"/>
    </source>
</evidence>
<protein>
    <submittedName>
        <fullName evidence="9">ABC-type antimicrobial peptide transport system permease subunit</fullName>
    </submittedName>
</protein>
<evidence type="ECO:0000259" key="7">
    <source>
        <dbReference type="Pfam" id="PF02687"/>
    </source>
</evidence>
<keyword evidence="2" id="KW-1003">Cell membrane</keyword>
<organism evidence="9 10">
    <name type="scientific">Leeuwenhoekiella aestuarii</name>
    <dbReference type="NCBI Taxonomy" id="2249426"/>
    <lineage>
        <taxon>Bacteria</taxon>
        <taxon>Pseudomonadati</taxon>
        <taxon>Bacteroidota</taxon>
        <taxon>Flavobacteriia</taxon>
        <taxon>Flavobacteriales</taxon>
        <taxon>Flavobacteriaceae</taxon>
        <taxon>Leeuwenhoekiella</taxon>
    </lineage>
</organism>
<feature type="transmembrane region" description="Helical" evidence="6">
    <location>
        <begin position="297"/>
        <end position="319"/>
    </location>
</feature>
<feature type="domain" description="ABC3 transporter permease C-terminal" evidence="7">
    <location>
        <begin position="697"/>
        <end position="801"/>
    </location>
</feature>
<proteinExistence type="predicted"/>
<feature type="transmembrane region" description="Helical" evidence="6">
    <location>
        <begin position="21"/>
        <end position="43"/>
    </location>
</feature>
<dbReference type="InterPro" id="IPR050250">
    <property type="entry name" value="Macrolide_Exporter_MacB"/>
</dbReference>
<evidence type="ECO:0000256" key="3">
    <source>
        <dbReference type="ARBA" id="ARBA00022692"/>
    </source>
</evidence>
<feature type="transmembrane region" description="Helical" evidence="6">
    <location>
        <begin position="440"/>
        <end position="459"/>
    </location>
</feature>
<feature type="transmembrane region" description="Helical" evidence="6">
    <location>
        <begin position="391"/>
        <end position="415"/>
    </location>
</feature>
<comment type="subcellular location">
    <subcellularLocation>
        <location evidence="1">Cell membrane</location>
        <topology evidence="1">Multi-pass membrane protein</topology>
    </subcellularLocation>
</comment>
<accession>A0A4Q0P171</accession>
<dbReference type="AlphaFoldDB" id="A0A4Q0P171"/>